<comment type="similarity">
    <text evidence="1 2">Belongs to the UPF0102 family.</text>
</comment>
<evidence type="ECO:0000313" key="4">
    <source>
        <dbReference type="EMBL" id="TVU73905.1"/>
    </source>
</evidence>
<gene>
    <name evidence="4" type="ORF">FQP86_02260</name>
</gene>
<reference evidence="4 5" key="1">
    <citation type="submission" date="2019-07" db="EMBL/GenBank/DDBJ databases">
        <title>Diversity of Bacteria from Kongsfjorden, Arctic.</title>
        <authorList>
            <person name="Yu Y."/>
        </authorList>
    </citation>
    <scope>NUCLEOTIDE SEQUENCE [LARGE SCALE GENOMIC DNA]</scope>
    <source>
        <strain evidence="4 5">SM1923</strain>
    </source>
</reference>
<evidence type="ECO:0000256" key="2">
    <source>
        <dbReference type="HAMAP-Rule" id="MF_00048"/>
    </source>
</evidence>
<feature type="region of interest" description="Disordered" evidence="3">
    <location>
        <begin position="1"/>
        <end position="20"/>
    </location>
</feature>
<dbReference type="CDD" id="cd20736">
    <property type="entry name" value="PoNe_Nuclease"/>
    <property type="match status" value="1"/>
</dbReference>
<dbReference type="Gene3D" id="3.40.1350.10">
    <property type="match status" value="1"/>
</dbReference>
<dbReference type="InterPro" id="IPR003509">
    <property type="entry name" value="UPF0102_YraN-like"/>
</dbReference>
<dbReference type="NCBIfam" id="TIGR00252">
    <property type="entry name" value="YraN family protein"/>
    <property type="match status" value="1"/>
</dbReference>
<dbReference type="PANTHER" id="PTHR34039:SF1">
    <property type="entry name" value="UPF0102 PROTEIN YRAN"/>
    <property type="match status" value="1"/>
</dbReference>
<sequence>MSRIGQPPNNDGLEPPQHRARARGAVIEAEVEQWLTTQGMTPVTRNQHAKGGEVDLIMRDGDTLVFVEVRYRANNRFGSALESVTSSKQRRLIKAARFYLAQHGLSCSCRFDVVGVEGTTPRSIQWIRHAFEAF</sequence>
<protein>
    <recommendedName>
        <fullName evidence="2">UPF0102 protein FQP86_02260</fullName>
    </recommendedName>
</protein>
<dbReference type="RefSeq" id="WP_051510743.1">
    <property type="nucleotide sequence ID" value="NZ_CAWOWR010000001.1"/>
</dbReference>
<dbReference type="AlphaFoldDB" id="A0A558HXS2"/>
<comment type="caution">
    <text evidence="4">The sequence shown here is derived from an EMBL/GenBank/DDBJ whole genome shotgun (WGS) entry which is preliminary data.</text>
</comment>
<evidence type="ECO:0000256" key="1">
    <source>
        <dbReference type="ARBA" id="ARBA00006738"/>
    </source>
</evidence>
<keyword evidence="5" id="KW-1185">Reference proteome</keyword>
<dbReference type="InterPro" id="IPR011335">
    <property type="entry name" value="Restrct_endonuc-II-like"/>
</dbReference>
<evidence type="ECO:0000256" key="3">
    <source>
        <dbReference type="SAM" id="MobiDB-lite"/>
    </source>
</evidence>
<dbReference type="PANTHER" id="PTHR34039">
    <property type="entry name" value="UPF0102 PROTEIN YRAN"/>
    <property type="match status" value="1"/>
</dbReference>
<evidence type="ECO:0000313" key="5">
    <source>
        <dbReference type="Proteomes" id="UP000319941"/>
    </source>
</evidence>
<dbReference type="Pfam" id="PF02021">
    <property type="entry name" value="UPF0102"/>
    <property type="match status" value="1"/>
</dbReference>
<organism evidence="4 5">
    <name type="scientific">Cobetia crustatorum</name>
    <dbReference type="NCBI Taxonomy" id="553385"/>
    <lineage>
        <taxon>Bacteria</taxon>
        <taxon>Pseudomonadati</taxon>
        <taxon>Pseudomonadota</taxon>
        <taxon>Gammaproteobacteria</taxon>
        <taxon>Oceanospirillales</taxon>
        <taxon>Halomonadaceae</taxon>
        <taxon>Cobetia</taxon>
    </lineage>
</organism>
<dbReference type="SUPFAM" id="SSF52980">
    <property type="entry name" value="Restriction endonuclease-like"/>
    <property type="match status" value="1"/>
</dbReference>
<name>A0A558HXS2_9GAMM</name>
<dbReference type="Proteomes" id="UP000319941">
    <property type="component" value="Unassembled WGS sequence"/>
</dbReference>
<dbReference type="OrthoDB" id="9794876at2"/>
<dbReference type="HAMAP" id="MF_00048">
    <property type="entry name" value="UPF0102"/>
    <property type="match status" value="1"/>
</dbReference>
<dbReference type="InterPro" id="IPR011856">
    <property type="entry name" value="tRNA_endonuc-like_dom_sf"/>
</dbReference>
<dbReference type="STRING" id="553385.GCA_000591415_01047"/>
<proteinExistence type="inferred from homology"/>
<dbReference type="NCBIfam" id="NF009150">
    <property type="entry name" value="PRK12497.1-3"/>
    <property type="match status" value="1"/>
</dbReference>
<dbReference type="GO" id="GO:0003676">
    <property type="term" value="F:nucleic acid binding"/>
    <property type="evidence" value="ECO:0007669"/>
    <property type="project" value="InterPro"/>
</dbReference>
<dbReference type="EMBL" id="VNFH01000001">
    <property type="protein sequence ID" value="TVU73905.1"/>
    <property type="molecule type" value="Genomic_DNA"/>
</dbReference>
<accession>A0A558HXS2</accession>